<evidence type="ECO:0000256" key="1">
    <source>
        <dbReference type="ARBA" id="ARBA00008936"/>
    </source>
</evidence>
<dbReference type="HAMAP" id="MF_00310">
    <property type="entry name" value="ATP_synth_B_arch"/>
    <property type="match status" value="1"/>
</dbReference>
<dbReference type="InterPro" id="IPR020003">
    <property type="entry name" value="ATPase_a/bsu_AS"/>
</dbReference>
<dbReference type="Pfam" id="PF22919">
    <property type="entry name" value="ATP-synt_VA_C"/>
    <property type="match status" value="1"/>
</dbReference>
<dbReference type="CDD" id="cd18112">
    <property type="entry name" value="ATP-synt_V_A-type_beta_C"/>
    <property type="match status" value="1"/>
</dbReference>
<dbReference type="STRING" id="1278311.GCA_000428705_00873"/>
<dbReference type="AlphaFoldDB" id="A0A449BCH0"/>
<dbReference type="CDD" id="cd18118">
    <property type="entry name" value="ATP-synt_V_A-type_beta_N"/>
    <property type="match status" value="1"/>
</dbReference>
<reference evidence="8 9" key="1">
    <citation type="submission" date="2019-01" db="EMBL/GenBank/DDBJ databases">
        <authorList>
            <consortium name="Pathogen Informatics"/>
        </authorList>
    </citation>
    <scope>NUCLEOTIDE SEQUENCE [LARGE SCALE GENOMIC DNA]</scope>
    <source>
        <strain evidence="8 9">NCTC10138</strain>
    </source>
</reference>
<evidence type="ECO:0000313" key="8">
    <source>
        <dbReference type="EMBL" id="VEU80144.1"/>
    </source>
</evidence>
<dbReference type="KEGG" id="aaxa:NCTC10138_00501"/>
<comment type="similarity">
    <text evidence="1 4">Belongs to the ATPase alpha/beta chains family.</text>
</comment>
<evidence type="ECO:0000259" key="5">
    <source>
        <dbReference type="Pfam" id="PF00006"/>
    </source>
</evidence>
<evidence type="ECO:0000259" key="7">
    <source>
        <dbReference type="Pfam" id="PF22919"/>
    </source>
</evidence>
<dbReference type="RefSeq" id="WP_026391168.1">
    <property type="nucleotide sequence ID" value="NZ_LR215048.1"/>
</dbReference>
<dbReference type="InterPro" id="IPR022879">
    <property type="entry name" value="V-ATPase_su_B/beta"/>
</dbReference>
<evidence type="ECO:0000256" key="2">
    <source>
        <dbReference type="ARBA" id="ARBA00022448"/>
    </source>
</evidence>
<organism evidence="8 9">
    <name type="scientific">Haploplasma axanthum</name>
    <name type="common">Acholeplasma axanthum</name>
    <dbReference type="NCBI Taxonomy" id="29552"/>
    <lineage>
        <taxon>Bacteria</taxon>
        <taxon>Bacillati</taxon>
        <taxon>Mycoplasmatota</taxon>
        <taxon>Mollicutes</taxon>
        <taxon>Acholeplasmatales</taxon>
        <taxon>Acholeplasmataceae</taxon>
        <taxon>Haploplasma</taxon>
    </lineage>
</organism>
<dbReference type="GO" id="GO:0042777">
    <property type="term" value="P:proton motive force-driven plasma membrane ATP synthesis"/>
    <property type="evidence" value="ECO:0007669"/>
    <property type="project" value="UniProtKB-UniRule"/>
</dbReference>
<keyword evidence="4" id="KW-0066">ATP synthesis</keyword>
<keyword evidence="3 4" id="KW-0406">Ion transport</keyword>
<dbReference type="PANTHER" id="PTHR43389">
    <property type="entry name" value="V-TYPE PROTON ATPASE SUBUNIT B"/>
    <property type="match status" value="1"/>
</dbReference>
<feature type="domain" description="ATP synthase A/B type C-terminal" evidence="7">
    <location>
        <begin position="355"/>
        <end position="455"/>
    </location>
</feature>
<dbReference type="Pfam" id="PF02874">
    <property type="entry name" value="ATP-synt_ab_N"/>
    <property type="match status" value="1"/>
</dbReference>
<keyword evidence="9" id="KW-1185">Reference proteome</keyword>
<dbReference type="PIRSF" id="PIRSF039114">
    <property type="entry name" value="V-ATPsynth_beta/V-ATPase_B"/>
    <property type="match status" value="1"/>
</dbReference>
<feature type="domain" description="ATPase F1/V1/A1 complex alpha/beta subunit N-terminal" evidence="6">
    <location>
        <begin position="9"/>
        <end position="74"/>
    </location>
</feature>
<evidence type="ECO:0000256" key="4">
    <source>
        <dbReference type="HAMAP-Rule" id="MF_00310"/>
    </source>
</evidence>
<comment type="function">
    <text evidence="4">Produces ATP from ADP in the presence of a proton gradient across the membrane. The V-type beta chain is a regulatory subunit.</text>
</comment>
<dbReference type="PROSITE" id="PS00152">
    <property type="entry name" value="ATPASE_ALPHA_BETA"/>
    <property type="match status" value="1"/>
</dbReference>
<dbReference type="SUPFAM" id="SSF47917">
    <property type="entry name" value="C-terminal domain of alpha and beta subunits of F1 ATP synthase"/>
    <property type="match status" value="1"/>
</dbReference>
<dbReference type="Gene3D" id="3.40.50.12240">
    <property type="match status" value="1"/>
</dbReference>
<name>A0A449BCH0_HAPAX</name>
<dbReference type="InterPro" id="IPR000194">
    <property type="entry name" value="ATPase_F1/V1/A1_a/bsu_nucl-bd"/>
</dbReference>
<proteinExistence type="inferred from homology"/>
<dbReference type="CDD" id="cd01135">
    <property type="entry name" value="V_A-ATPase_B"/>
    <property type="match status" value="1"/>
</dbReference>
<dbReference type="NCBIfam" id="NF003235">
    <property type="entry name" value="PRK04196.1"/>
    <property type="match status" value="1"/>
</dbReference>
<accession>A0A449BCH0</accession>
<dbReference type="OrthoDB" id="9801639at2"/>
<feature type="domain" description="ATPase F1/V1/A1 complex alpha/beta subunit nucleotide-binding" evidence="5">
    <location>
        <begin position="132"/>
        <end position="350"/>
    </location>
</feature>
<keyword evidence="2 4" id="KW-0813">Transport</keyword>
<dbReference type="EMBL" id="LR215048">
    <property type="protein sequence ID" value="VEU80144.1"/>
    <property type="molecule type" value="Genomic_DNA"/>
</dbReference>
<evidence type="ECO:0000259" key="6">
    <source>
        <dbReference type="Pfam" id="PF02874"/>
    </source>
</evidence>
<protein>
    <recommendedName>
        <fullName evidence="4">V-type ATP synthase beta chain</fullName>
    </recommendedName>
    <alternativeName>
        <fullName evidence="4">V-ATPase subunit B</fullName>
    </alternativeName>
</protein>
<evidence type="ECO:0000256" key="3">
    <source>
        <dbReference type="ARBA" id="ARBA00023065"/>
    </source>
</evidence>
<dbReference type="InterPro" id="IPR027417">
    <property type="entry name" value="P-loop_NTPase"/>
</dbReference>
<dbReference type="InterPro" id="IPR004100">
    <property type="entry name" value="ATPase_F1/V1/A1_a/bsu_N"/>
</dbReference>
<dbReference type="SUPFAM" id="SSF52540">
    <property type="entry name" value="P-loop containing nucleoside triphosphate hydrolases"/>
    <property type="match status" value="1"/>
</dbReference>
<evidence type="ECO:0000313" key="9">
    <source>
        <dbReference type="Proteomes" id="UP000289841"/>
    </source>
</evidence>
<dbReference type="Pfam" id="PF00006">
    <property type="entry name" value="ATP-synt_ab"/>
    <property type="match status" value="1"/>
</dbReference>
<gene>
    <name evidence="8" type="primary">atpD1_2</name>
    <name evidence="4" type="synonym">atpB</name>
    <name evidence="8" type="ORF">NCTC10138_00501</name>
</gene>
<dbReference type="GO" id="GO:0046933">
    <property type="term" value="F:proton-transporting ATP synthase activity, rotational mechanism"/>
    <property type="evidence" value="ECO:0007669"/>
    <property type="project" value="UniProtKB-UniRule"/>
</dbReference>
<sequence>MAVKEYKTITEVVGPLMLVEKVSGIKYDELVEIRQNDGTKKYGKVLEVDNDTAVVQLFEGSQGLKIDDAKAVFLGRGIELSLSPDILGRVFDGMGRPIDSKGKIIPEVKRDINGNPLNPVARDYPNEFIQTGISAIDGLNTLVRGQKLPIFSGSGLPHAKLAAQIARQATVLNDEEEFAVVFAAIGITFEEAEYFIEDFKKTGAIERTVMFVNLANDPAIERIATPRMAITAAEYLSEDLGMHVLVILTDLTNYAEALREISAARKEVPGRRGYPGYMYTDLASLYERAGRIKDMPGSITQIPILTMPEDDITHPIPDLTGYITEGQIIVSKQLYLKNLTPPIDVLPSLSRLKDKGIGKGKTREDHADVMNQLFSSYARGKEAKELVQVLGDAALSDVDKLYAKFSDEFENKYISQGFEKNRTINETLNIGWELLRILPVTELKRISEANINKYYYKK</sequence>
<keyword evidence="4" id="KW-0375">Hydrogen ion transport</keyword>
<dbReference type="InterPro" id="IPR055190">
    <property type="entry name" value="ATP-synt_VA_C"/>
</dbReference>
<dbReference type="Proteomes" id="UP000289841">
    <property type="component" value="Chromosome"/>
</dbReference>
<dbReference type="PANTHER" id="PTHR43389:SF4">
    <property type="entry name" value="V-TYPE PROTON ATPASE SUBUNIT B"/>
    <property type="match status" value="1"/>
</dbReference>
<dbReference type="GO" id="GO:0005524">
    <property type="term" value="F:ATP binding"/>
    <property type="evidence" value="ECO:0007669"/>
    <property type="project" value="UniProtKB-UniRule"/>
</dbReference>